<reference evidence="3 4" key="1">
    <citation type="journal article" date="2013" name="PLoS Genet.">
        <title>Genomic mechanisms accounting for the adaptation to parasitism in nematode-trapping fungi.</title>
        <authorList>
            <person name="Meerupati T."/>
            <person name="Andersson K.M."/>
            <person name="Friman E."/>
            <person name="Kumar D."/>
            <person name="Tunlid A."/>
            <person name="Ahren D."/>
        </authorList>
    </citation>
    <scope>NUCLEOTIDE SEQUENCE [LARGE SCALE GENOMIC DNA]</scope>
    <source>
        <strain evidence="3 4">CBS 200.50</strain>
    </source>
</reference>
<sequence length="206" mass="22512">MPGPSWNPKQSNQPKLRYSYVHPAAPARAQPAPAFRPPTFSSPAPRTPASRSPAYRPRSPANPPEQAQNSGLEDDILIQLAYTAAKAFVNTYYVDLHSNRGSLAKYYTPTPTLAWNGNALANGSDVEKLHVGMPPATYEVQCFDAQPLLPNGRGQCSILLATNGYIKFGEDKDAPLRGFSESFILEPDNSTPVNFLISSQSTRFVF</sequence>
<feature type="region of interest" description="Disordered" evidence="1">
    <location>
        <begin position="1"/>
        <end position="69"/>
    </location>
</feature>
<dbReference type="OrthoDB" id="25408at2759"/>
<name>S8BBA9_DACHA</name>
<feature type="compositionally biased region" description="Low complexity" evidence="1">
    <location>
        <begin position="23"/>
        <end position="59"/>
    </location>
</feature>
<dbReference type="Proteomes" id="UP000015100">
    <property type="component" value="Unassembled WGS sequence"/>
</dbReference>
<dbReference type="STRING" id="1284197.S8BBA9"/>
<feature type="domain" description="NTF2" evidence="2">
    <location>
        <begin position="84"/>
        <end position="204"/>
    </location>
</feature>
<reference evidence="4" key="2">
    <citation type="submission" date="2013-04" db="EMBL/GenBank/DDBJ databases">
        <title>Genomic mechanisms accounting for the adaptation to parasitism in nematode-trapping fungi.</title>
        <authorList>
            <person name="Ahren D.G."/>
        </authorList>
    </citation>
    <scope>NUCLEOTIDE SEQUENCE [LARGE SCALE GENOMIC DNA]</scope>
    <source>
        <strain evidence="4">CBS 200.50</strain>
    </source>
</reference>
<dbReference type="EMBL" id="AQGS01000907">
    <property type="protein sequence ID" value="EPS36428.1"/>
    <property type="molecule type" value="Genomic_DNA"/>
</dbReference>
<keyword evidence="4" id="KW-1185">Reference proteome</keyword>
<protein>
    <recommendedName>
        <fullName evidence="2">NTF2 domain-containing protein</fullName>
    </recommendedName>
</protein>
<dbReference type="Gene3D" id="3.10.450.50">
    <property type="match status" value="1"/>
</dbReference>
<evidence type="ECO:0000313" key="3">
    <source>
        <dbReference type="EMBL" id="EPS36428.1"/>
    </source>
</evidence>
<dbReference type="InterPro" id="IPR045875">
    <property type="entry name" value="NTF2"/>
</dbReference>
<evidence type="ECO:0000313" key="4">
    <source>
        <dbReference type="Proteomes" id="UP000015100"/>
    </source>
</evidence>
<organism evidence="3 4">
    <name type="scientific">Dactylellina haptotyla (strain CBS 200.50)</name>
    <name type="common">Nematode-trapping fungus</name>
    <name type="synonym">Monacrosporium haptotylum</name>
    <dbReference type="NCBI Taxonomy" id="1284197"/>
    <lineage>
        <taxon>Eukaryota</taxon>
        <taxon>Fungi</taxon>
        <taxon>Dikarya</taxon>
        <taxon>Ascomycota</taxon>
        <taxon>Pezizomycotina</taxon>
        <taxon>Orbiliomycetes</taxon>
        <taxon>Orbiliales</taxon>
        <taxon>Orbiliaceae</taxon>
        <taxon>Dactylellina</taxon>
    </lineage>
</organism>
<dbReference type="HOGENOM" id="CLU_1510231_0_0_1"/>
<proteinExistence type="predicted"/>
<gene>
    <name evidence="3" type="ORF">H072_10055</name>
</gene>
<dbReference type="PROSITE" id="PS50177">
    <property type="entry name" value="NTF2_DOMAIN"/>
    <property type="match status" value="1"/>
</dbReference>
<accession>S8BBA9</accession>
<dbReference type="GO" id="GO:0006913">
    <property type="term" value="P:nucleocytoplasmic transport"/>
    <property type="evidence" value="ECO:0007669"/>
    <property type="project" value="InterPro"/>
</dbReference>
<dbReference type="SUPFAM" id="SSF54427">
    <property type="entry name" value="NTF2-like"/>
    <property type="match status" value="1"/>
</dbReference>
<evidence type="ECO:0000259" key="2">
    <source>
        <dbReference type="PROSITE" id="PS50177"/>
    </source>
</evidence>
<dbReference type="OMA" id="THAFTQT"/>
<dbReference type="InterPro" id="IPR002075">
    <property type="entry name" value="NTF2_dom"/>
</dbReference>
<comment type="caution">
    <text evidence="3">The sequence shown here is derived from an EMBL/GenBank/DDBJ whole genome shotgun (WGS) entry which is preliminary data.</text>
</comment>
<evidence type="ECO:0000256" key="1">
    <source>
        <dbReference type="SAM" id="MobiDB-lite"/>
    </source>
</evidence>
<dbReference type="AlphaFoldDB" id="S8BBA9"/>
<dbReference type="PANTHER" id="PTHR12612">
    <property type="entry name" value="NUCLEAR TRANSPORT FACTOR 2"/>
    <property type="match status" value="1"/>
</dbReference>
<dbReference type="InterPro" id="IPR032710">
    <property type="entry name" value="NTF2-like_dom_sf"/>
</dbReference>
<dbReference type="Pfam" id="PF02136">
    <property type="entry name" value="NTF2"/>
    <property type="match status" value="1"/>
</dbReference>
<dbReference type="eggNOG" id="KOG4353">
    <property type="taxonomic scope" value="Eukaryota"/>
</dbReference>
<dbReference type="InterPro" id="IPR018222">
    <property type="entry name" value="Nuclear_transport_factor_2_euk"/>
</dbReference>